<proteinExistence type="predicted"/>
<dbReference type="Proteomes" id="UP000076268">
    <property type="component" value="Unassembled WGS sequence"/>
</dbReference>
<evidence type="ECO:0000313" key="2">
    <source>
        <dbReference type="Proteomes" id="UP000076268"/>
    </source>
</evidence>
<reference evidence="1 2" key="1">
    <citation type="submission" date="2016-02" db="EMBL/GenBank/DDBJ databases">
        <title>Anaerosporomusa subterraneum gen. nov., sp. nov., a spore-forming obligate anaerobe isolated from saprolite.</title>
        <authorList>
            <person name="Choi J.K."/>
            <person name="Shah M."/>
            <person name="Yee N."/>
        </authorList>
    </citation>
    <scope>NUCLEOTIDE SEQUENCE [LARGE SCALE GENOMIC DNA]</scope>
    <source>
        <strain evidence="1 2">RU4</strain>
    </source>
</reference>
<dbReference type="AlphaFoldDB" id="A0A154BQQ4"/>
<comment type="caution">
    <text evidence="1">The sequence shown here is derived from an EMBL/GenBank/DDBJ whole genome shotgun (WGS) entry which is preliminary data.</text>
</comment>
<evidence type="ECO:0000313" key="1">
    <source>
        <dbReference type="EMBL" id="KYZ76266.1"/>
    </source>
</evidence>
<organism evidence="1 2">
    <name type="scientific">Anaerosporomusa subterranea</name>
    <dbReference type="NCBI Taxonomy" id="1794912"/>
    <lineage>
        <taxon>Bacteria</taxon>
        <taxon>Bacillati</taxon>
        <taxon>Bacillota</taxon>
        <taxon>Negativicutes</taxon>
        <taxon>Acetonemataceae</taxon>
        <taxon>Anaerosporomusa</taxon>
    </lineage>
</organism>
<accession>A0A154BQQ4</accession>
<evidence type="ECO:0008006" key="3">
    <source>
        <dbReference type="Google" id="ProtNLM"/>
    </source>
</evidence>
<keyword evidence="2" id="KW-1185">Reference proteome</keyword>
<dbReference type="RefSeq" id="WP_066241420.1">
    <property type="nucleotide sequence ID" value="NZ_LSGP01000017.1"/>
</dbReference>
<name>A0A154BQQ4_ANASB</name>
<sequence length="79" mass="8556">MDIRHLDWPPFEDALFEKAKRLAGTTSSAAIASNAITLYAMLVLQNMLAEQACNPNANIEAIILITNSIANLADSINII</sequence>
<protein>
    <recommendedName>
        <fullName evidence="3">Cyclodeaminase/cyclohydrolase domain-containing protein</fullName>
    </recommendedName>
</protein>
<dbReference type="EMBL" id="LSGP01000017">
    <property type="protein sequence ID" value="KYZ76266.1"/>
    <property type="molecule type" value="Genomic_DNA"/>
</dbReference>
<gene>
    <name evidence="1" type="ORF">AXX12_07450</name>
</gene>